<dbReference type="InterPro" id="IPR006097">
    <property type="entry name" value="Glu/Leu/Phe/Val/Trp_DH_dimer"/>
</dbReference>
<dbReference type="Proteomes" id="UP000011591">
    <property type="component" value="Unassembled WGS sequence"/>
</dbReference>
<comment type="subunit">
    <text evidence="2">Homohexamer.</text>
</comment>
<dbReference type="RefSeq" id="WP_006664532.1">
    <property type="nucleotide sequence ID" value="NZ_AOIP01000015.1"/>
</dbReference>
<keyword evidence="3 4" id="KW-0560">Oxidoreductase</keyword>
<dbReference type="PANTHER" id="PTHR11606:SF13">
    <property type="entry name" value="GLUTAMATE DEHYDROGENASE 1, MITOCHONDRIAL"/>
    <property type="match status" value="1"/>
</dbReference>
<dbReference type="Gene3D" id="3.40.50.720">
    <property type="entry name" value="NAD(P)-binding Rossmann-like Domain"/>
    <property type="match status" value="1"/>
</dbReference>
<evidence type="ECO:0000256" key="7">
    <source>
        <dbReference type="SAM" id="MobiDB-lite"/>
    </source>
</evidence>
<dbReference type="PIRSF" id="PIRSF000185">
    <property type="entry name" value="Glu_DH"/>
    <property type="match status" value="1"/>
</dbReference>
<dbReference type="InterPro" id="IPR036291">
    <property type="entry name" value="NAD(P)-bd_dom_sf"/>
</dbReference>
<comment type="similarity">
    <text evidence="1 4 6">Belongs to the Glu/Leu/Phe/Val dehydrogenases family.</text>
</comment>
<dbReference type="SUPFAM" id="SSF53223">
    <property type="entry name" value="Aminoacid dehydrogenase-like, N-terminal domain"/>
    <property type="match status" value="1"/>
</dbReference>
<evidence type="ECO:0000313" key="10">
    <source>
        <dbReference type="Proteomes" id="UP000011591"/>
    </source>
</evidence>
<dbReference type="EMBL" id="AOIP01000015">
    <property type="protein sequence ID" value="ELZ07400.1"/>
    <property type="molecule type" value="Genomic_DNA"/>
</dbReference>
<dbReference type="InterPro" id="IPR006095">
    <property type="entry name" value="Glu/Leu/Phe/Val/Trp_DH"/>
</dbReference>
<comment type="caution">
    <text evidence="9">The sequence shown here is derived from an EMBL/GenBank/DDBJ whole genome shotgun (WGS) entry which is preliminary data.</text>
</comment>
<evidence type="ECO:0000313" key="9">
    <source>
        <dbReference type="EMBL" id="ELZ07400.1"/>
    </source>
</evidence>
<evidence type="ECO:0000256" key="2">
    <source>
        <dbReference type="ARBA" id="ARBA00011643"/>
    </source>
</evidence>
<keyword evidence="10" id="KW-1185">Reference proteome</keyword>
<dbReference type="Pfam" id="PF02812">
    <property type="entry name" value="ELFV_dehydrog_N"/>
    <property type="match status" value="1"/>
</dbReference>
<gene>
    <name evidence="9" type="ORF">C480_05071</name>
</gene>
<feature type="compositionally biased region" description="Acidic residues" evidence="7">
    <location>
        <begin position="262"/>
        <end position="297"/>
    </location>
</feature>
<dbReference type="Gene3D" id="3.40.50.10860">
    <property type="entry name" value="Leucine Dehydrogenase, chain A, domain 1"/>
    <property type="match status" value="1"/>
</dbReference>
<proteinExistence type="inferred from homology"/>
<dbReference type="AlphaFoldDB" id="M0B999"/>
<dbReference type="GO" id="GO:0006538">
    <property type="term" value="P:L-glutamate catabolic process"/>
    <property type="evidence" value="ECO:0007669"/>
    <property type="project" value="TreeGrafter"/>
</dbReference>
<evidence type="ECO:0000256" key="3">
    <source>
        <dbReference type="ARBA" id="ARBA00023002"/>
    </source>
</evidence>
<feature type="region of interest" description="Disordered" evidence="7">
    <location>
        <begin position="261"/>
        <end position="319"/>
    </location>
</feature>
<evidence type="ECO:0000259" key="8">
    <source>
        <dbReference type="SMART" id="SM00839"/>
    </source>
</evidence>
<dbReference type="InterPro" id="IPR046346">
    <property type="entry name" value="Aminoacid_DH-like_N_sf"/>
</dbReference>
<organism evidence="9 10">
    <name type="scientific">Natrialba aegyptia DSM 13077</name>
    <dbReference type="NCBI Taxonomy" id="1227491"/>
    <lineage>
        <taxon>Archaea</taxon>
        <taxon>Methanobacteriati</taxon>
        <taxon>Methanobacteriota</taxon>
        <taxon>Stenosarchaea group</taxon>
        <taxon>Halobacteria</taxon>
        <taxon>Halobacteriales</taxon>
        <taxon>Natrialbaceae</taxon>
        <taxon>Natrialba</taxon>
    </lineage>
</organism>
<feature type="domain" description="Glutamate/phenylalanine/leucine/valine/L-tryptophan dehydrogenase C-terminal" evidence="8">
    <location>
        <begin position="197"/>
        <end position="457"/>
    </location>
</feature>
<dbReference type="PRINTS" id="PR00082">
    <property type="entry name" value="GLFDHDRGNASE"/>
</dbReference>
<evidence type="ECO:0000256" key="1">
    <source>
        <dbReference type="ARBA" id="ARBA00006382"/>
    </source>
</evidence>
<name>M0B999_9EURY</name>
<reference evidence="9 10" key="1">
    <citation type="journal article" date="2014" name="PLoS Genet.">
        <title>Phylogenetically driven sequencing of extremely halophilic archaea reveals strategies for static and dynamic osmo-response.</title>
        <authorList>
            <person name="Becker E.A."/>
            <person name="Seitzer P.M."/>
            <person name="Tritt A."/>
            <person name="Larsen D."/>
            <person name="Krusor M."/>
            <person name="Yao A.I."/>
            <person name="Wu D."/>
            <person name="Madern D."/>
            <person name="Eisen J.A."/>
            <person name="Darling A.E."/>
            <person name="Facciotti M.T."/>
        </authorList>
    </citation>
    <scope>NUCLEOTIDE SEQUENCE [LARGE SCALE GENOMIC DNA]</scope>
    <source>
        <strain evidence="9 10">DSM 13077</strain>
    </source>
</reference>
<dbReference type="GO" id="GO:0004352">
    <property type="term" value="F:glutamate dehydrogenase (NAD+) activity"/>
    <property type="evidence" value="ECO:0007669"/>
    <property type="project" value="TreeGrafter"/>
</dbReference>
<evidence type="ECO:0000256" key="5">
    <source>
        <dbReference type="PIRSR" id="PIRSR000185-3"/>
    </source>
</evidence>
<sequence length="457" mass="48039">MTTPHDASTDTTSRTAPALDAPWSHLRTAAHRLSVPDDIEQRLLYARQRQQIAIPFERDDGTIDVRAGYRVRHDDVRGPYIGPHRYVPGLTIGDCAGLGVATAVTAALADVPFGGAAGGIDCDPETLSWDERARLTRSYARRITDLGPNSDVLVPDLGTDERTMARAADAVAERVDGPHTATAAGKPAVLGGSREFTCAGGHSVAHVVRDILETDLDRSLDEGTVAVYGTSTVGATTARLLDRWGSTIVALCSDHVGLAADAEGDGDGDSDSDGESETLEQGTGDEDGDDDATDDGIDTTVAPSYLDGPGAIDEFSGGTMTGTENVLEADVDALVLAGSGTAVTARNAETIRADLVVEGAYGAVTAGGQRVLEERDVAVVPAVLSLAGKLSAASLEWRRHVGRSEMSDTRMANELSYAVIDAVSDVRAHRVRRDVGWRDGAYELGLSRLVSAHEVVR</sequence>
<protein>
    <recommendedName>
        <fullName evidence="4">Glutamate dehydrogenase</fullName>
    </recommendedName>
</protein>
<accession>M0B999</accession>
<dbReference type="SUPFAM" id="SSF51735">
    <property type="entry name" value="NAD(P)-binding Rossmann-fold domains"/>
    <property type="match status" value="1"/>
</dbReference>
<dbReference type="OrthoDB" id="169549at2157"/>
<feature type="site" description="Important for catalysis" evidence="5">
    <location>
        <position position="156"/>
    </location>
</feature>
<dbReference type="PANTHER" id="PTHR11606">
    <property type="entry name" value="GLUTAMATE DEHYDROGENASE"/>
    <property type="match status" value="1"/>
</dbReference>
<dbReference type="InterPro" id="IPR006096">
    <property type="entry name" value="Glu/Leu/Phe/Val/Trp_DH_C"/>
</dbReference>
<dbReference type="SMART" id="SM00839">
    <property type="entry name" value="ELFV_dehydrog"/>
    <property type="match status" value="1"/>
</dbReference>
<evidence type="ECO:0000256" key="4">
    <source>
        <dbReference type="PIRNR" id="PIRNR000185"/>
    </source>
</evidence>
<dbReference type="Pfam" id="PF00208">
    <property type="entry name" value="ELFV_dehydrog"/>
    <property type="match status" value="2"/>
</dbReference>
<evidence type="ECO:0000256" key="6">
    <source>
        <dbReference type="RuleBase" id="RU004417"/>
    </source>
</evidence>
<dbReference type="PATRIC" id="fig|1227491.4.peg.1039"/>
<dbReference type="InterPro" id="IPR014362">
    <property type="entry name" value="Glu_DH"/>
</dbReference>